<accession>A0A5M3WH66</accession>
<comment type="caution">
    <text evidence="4">The sequence shown here is derived from an EMBL/GenBank/DDBJ whole genome shotgun (WGS) entry which is preliminary data.</text>
</comment>
<evidence type="ECO:0000313" key="5">
    <source>
        <dbReference type="Proteomes" id="UP000331127"/>
    </source>
</evidence>
<dbReference type="Gene3D" id="3.90.180.10">
    <property type="entry name" value="Medium-chain alcohol dehydrogenases, catalytic domain"/>
    <property type="match status" value="1"/>
</dbReference>
<reference evidence="4 5" key="1">
    <citation type="submission" date="2019-10" db="EMBL/GenBank/DDBJ databases">
        <title>Whole genome shotgun sequence of Acrocarpospora macrocephala NBRC 16266.</title>
        <authorList>
            <person name="Ichikawa N."/>
            <person name="Kimura A."/>
            <person name="Kitahashi Y."/>
            <person name="Komaki H."/>
            <person name="Oguchi A."/>
        </authorList>
    </citation>
    <scope>NUCLEOTIDE SEQUENCE [LARGE SCALE GENOMIC DNA]</scope>
    <source>
        <strain evidence="4 5">NBRC 16266</strain>
    </source>
</reference>
<evidence type="ECO:0000256" key="2">
    <source>
        <dbReference type="ARBA" id="ARBA00023002"/>
    </source>
</evidence>
<gene>
    <name evidence="4" type="ORF">Amac_020730</name>
</gene>
<keyword evidence="1" id="KW-0521">NADP</keyword>
<sequence>MTTGLQLRSLVSSDGALRLSFVEVVLDDIGPDDVVVQVEATPLNPSDLRLLFGQADMSTLEVSGTGADRVVTAWVSPKALQRNTARLDLSLPVGNEGAGKVVAAGNSEAAQALLGKTVSMIGGSMYSEYRLLDRRSCQELPEGVDAVQGASWFINPMTTLAFLETMRTDGQRALVHTAAASNLGRMLNRVCIEDDVALVNIVRSDAQREILEQIGARYIVDSTSDTFRADLTAAISSTGAMVAFDATGGGTLAGQILSCMEAAARAESGEYSAYGTDVHKRVYSYGSLDTRPTEIVRDFGFAWSLSGWLLWPTLTRLGAEKQGELRERVVRSLTTTFASEYTDQISLFDVIDPVVLDRYSRLRTGEKYLIRPNTWA</sequence>
<dbReference type="Gene3D" id="3.40.50.720">
    <property type="entry name" value="NAD(P)-binding Rossmann-like Domain"/>
    <property type="match status" value="1"/>
</dbReference>
<dbReference type="SUPFAM" id="SSF50129">
    <property type="entry name" value="GroES-like"/>
    <property type="match status" value="1"/>
</dbReference>
<keyword evidence="5" id="KW-1185">Reference proteome</keyword>
<dbReference type="SMART" id="SM00829">
    <property type="entry name" value="PKS_ER"/>
    <property type="match status" value="1"/>
</dbReference>
<dbReference type="PANTHER" id="PTHR48106">
    <property type="entry name" value="QUINONE OXIDOREDUCTASE PIG3-RELATED"/>
    <property type="match status" value="1"/>
</dbReference>
<dbReference type="SUPFAM" id="SSF51735">
    <property type="entry name" value="NAD(P)-binding Rossmann-fold domains"/>
    <property type="match status" value="1"/>
</dbReference>
<dbReference type="InterPro" id="IPR020843">
    <property type="entry name" value="ER"/>
</dbReference>
<evidence type="ECO:0000313" key="4">
    <source>
        <dbReference type="EMBL" id="GES08477.1"/>
    </source>
</evidence>
<dbReference type="EMBL" id="BLAE01000010">
    <property type="protein sequence ID" value="GES08477.1"/>
    <property type="molecule type" value="Genomic_DNA"/>
</dbReference>
<proteinExistence type="predicted"/>
<dbReference type="PANTHER" id="PTHR48106:SF18">
    <property type="entry name" value="QUINONE OXIDOREDUCTASE PIG3"/>
    <property type="match status" value="1"/>
</dbReference>
<dbReference type="Proteomes" id="UP000331127">
    <property type="component" value="Unassembled WGS sequence"/>
</dbReference>
<feature type="domain" description="Enoyl reductase (ER)" evidence="3">
    <location>
        <begin position="15"/>
        <end position="356"/>
    </location>
</feature>
<dbReference type="RefSeq" id="WP_155354074.1">
    <property type="nucleotide sequence ID" value="NZ_BAAAHL010000038.1"/>
</dbReference>
<evidence type="ECO:0000259" key="3">
    <source>
        <dbReference type="SMART" id="SM00829"/>
    </source>
</evidence>
<dbReference type="AlphaFoldDB" id="A0A5M3WH66"/>
<keyword evidence="2" id="KW-0560">Oxidoreductase</keyword>
<organism evidence="4 5">
    <name type="scientific">Acrocarpospora macrocephala</name>
    <dbReference type="NCBI Taxonomy" id="150177"/>
    <lineage>
        <taxon>Bacteria</taxon>
        <taxon>Bacillati</taxon>
        <taxon>Actinomycetota</taxon>
        <taxon>Actinomycetes</taxon>
        <taxon>Streptosporangiales</taxon>
        <taxon>Streptosporangiaceae</taxon>
        <taxon>Acrocarpospora</taxon>
    </lineage>
</organism>
<evidence type="ECO:0000256" key="1">
    <source>
        <dbReference type="ARBA" id="ARBA00022857"/>
    </source>
</evidence>
<name>A0A5M3WH66_9ACTN</name>
<dbReference type="InterPro" id="IPR011032">
    <property type="entry name" value="GroES-like_sf"/>
</dbReference>
<dbReference type="GO" id="GO:0016651">
    <property type="term" value="F:oxidoreductase activity, acting on NAD(P)H"/>
    <property type="evidence" value="ECO:0007669"/>
    <property type="project" value="TreeGrafter"/>
</dbReference>
<dbReference type="GO" id="GO:0070402">
    <property type="term" value="F:NADPH binding"/>
    <property type="evidence" value="ECO:0007669"/>
    <property type="project" value="TreeGrafter"/>
</dbReference>
<dbReference type="InterPro" id="IPR036291">
    <property type="entry name" value="NAD(P)-bd_dom_sf"/>
</dbReference>
<dbReference type="OrthoDB" id="8629910at2"/>
<protein>
    <submittedName>
        <fullName evidence="4">NADH oxidoreductase</fullName>
    </submittedName>
</protein>